<gene>
    <name evidence="5" type="ORF">I6N96_00175</name>
</gene>
<dbReference type="InterPro" id="IPR009459">
    <property type="entry name" value="MucBP_dom"/>
</dbReference>
<protein>
    <submittedName>
        <fullName evidence="5">MucBP domain-containing protein</fullName>
    </submittedName>
</protein>
<dbReference type="Proteomes" id="UP000673375">
    <property type="component" value="Unassembled WGS sequence"/>
</dbReference>
<feature type="domain" description="MucBP" evidence="3">
    <location>
        <begin position="564"/>
        <end position="627"/>
    </location>
</feature>
<dbReference type="Gene3D" id="2.60.120.200">
    <property type="match status" value="1"/>
</dbReference>
<reference evidence="5 6" key="1">
    <citation type="submission" date="2020-12" db="EMBL/GenBank/DDBJ databases">
        <title>Vagococcus allomyrinae sp. nov. and Enterococcus lavae sp. nov., isolated from the larvae of Allomyrina dichotoma.</title>
        <authorList>
            <person name="Lee S.D."/>
        </authorList>
    </citation>
    <scope>NUCLEOTIDE SEQUENCE [LARGE SCALE GENOMIC DNA]</scope>
    <source>
        <strain evidence="5 6">BWM-S5</strain>
    </source>
</reference>
<dbReference type="InterPro" id="IPR027994">
    <property type="entry name" value="WxL_dom"/>
</dbReference>
<dbReference type="RefSeq" id="WP_209555484.1">
    <property type="nucleotide sequence ID" value="NZ_JAEDXU010000001.1"/>
</dbReference>
<evidence type="ECO:0000256" key="1">
    <source>
        <dbReference type="ARBA" id="ARBA00022737"/>
    </source>
</evidence>
<evidence type="ECO:0000313" key="6">
    <source>
        <dbReference type="Proteomes" id="UP000673375"/>
    </source>
</evidence>
<keyword evidence="6" id="KW-1185">Reference proteome</keyword>
<keyword evidence="2" id="KW-0472">Membrane</keyword>
<dbReference type="Gene3D" id="3.10.20.320">
    <property type="entry name" value="Putative peptidoglycan bound protein (lpxtg motif)"/>
    <property type="match status" value="1"/>
</dbReference>
<feature type="domain" description="WxL" evidence="4">
    <location>
        <begin position="785"/>
        <end position="923"/>
    </location>
</feature>
<dbReference type="EMBL" id="JAEDXU010000001">
    <property type="protein sequence ID" value="MBP1044676.1"/>
    <property type="molecule type" value="Genomic_DNA"/>
</dbReference>
<feature type="transmembrane region" description="Helical" evidence="2">
    <location>
        <begin position="7"/>
        <end position="25"/>
    </location>
</feature>
<evidence type="ECO:0000259" key="4">
    <source>
        <dbReference type="Pfam" id="PF13731"/>
    </source>
</evidence>
<dbReference type="InterPro" id="IPR013320">
    <property type="entry name" value="ConA-like_dom_sf"/>
</dbReference>
<evidence type="ECO:0000259" key="3">
    <source>
        <dbReference type="Pfam" id="PF06458"/>
    </source>
</evidence>
<dbReference type="Pfam" id="PF18483">
    <property type="entry name" value="Lectin_L-type_dom"/>
    <property type="match status" value="1"/>
</dbReference>
<keyword evidence="2" id="KW-1133">Transmembrane helix</keyword>
<organism evidence="5 6">
    <name type="scientific">Enterococcus larvae</name>
    <dbReference type="NCBI Taxonomy" id="2794352"/>
    <lineage>
        <taxon>Bacteria</taxon>
        <taxon>Bacillati</taxon>
        <taxon>Bacillota</taxon>
        <taxon>Bacilli</taxon>
        <taxon>Lactobacillales</taxon>
        <taxon>Enterococcaceae</taxon>
        <taxon>Enterococcus</taxon>
    </lineage>
</organism>
<evidence type="ECO:0000256" key="2">
    <source>
        <dbReference type="SAM" id="Phobius"/>
    </source>
</evidence>
<dbReference type="Pfam" id="PF13731">
    <property type="entry name" value="WxL"/>
    <property type="match status" value="1"/>
</dbReference>
<dbReference type="CDD" id="cd01951">
    <property type="entry name" value="lectin_L-type"/>
    <property type="match status" value="1"/>
</dbReference>
<dbReference type="Pfam" id="PF06458">
    <property type="entry name" value="MucBP"/>
    <property type="match status" value="2"/>
</dbReference>
<keyword evidence="2" id="KW-0812">Transmembrane</keyword>
<sequence>MKIGKKSWVLGSIIVLLLTAVLVIWNNDISLIRGAETETIVKTRTTLEEDKLLIDISIPNPESGEYTFDFEGVDEVTAETIEAGIINKDEDKVAVLDNGDGTSKKVVFFSEDAQSFDLTVEVQKSDDSEQSVIRLFDPKGGLIVERNLDFTALAEFSAANELRTGSWSGANVFPTDSISLSDVFRSPIGSGPNLMDEGRVLQIVGGNSQTGAIWSKRKINLLRDFSFTSYIYLGNGNNGTTTSNSTVADGITMAFQNDPRMETTPNTVVGPGGAGLGIYSVNSANSSNFIRNAIALEFDPFNNGNIDSNVSTSGGHIAVMIPAGRNDQSANRTHHGLLVAPTNSATAADRMSNDTWRTLDIRWDAATRTLHYTIDGFGSNSYTVANLNTAFGGTSVYWGFTGATGQLMMDARIAMTEIPGNTTHDLKVQNITQSSAIDTTVKAFKNDTVRFTDSIVPDEDAILSGDGASVVINLPEGLAYKSGTVFFDGNPVDDSQLEISNQTIKLSNLQLTTSRAYDLTFDAEVTTDDDDISLATVVEVFSASGAAWGISGEAVVTIPNIGSVTFHYLNDSGTPIAGVNSKTIYGELGEGFSESPQAIPYYTYDRTEGSATGNFTDTPQTVNFYYKRNQVSLTVRFVDEEDNNLRTPITQLKDVVSIVDLTGDTAITAVIDDLLGDHYEVIARPDDEDRLEIPETNITVKYVFKQTDISSVLTVEFVNEVNQVLSGYTVTIDAQIGDTINLLQQPNVTAQLANLETAGYEIAERPSNETAVAINAATVTVQYKIRGLLSLTSVPSALDFGSLTYNATAKRVENPYFDENLVVTDTRASAEDGWHLTATLSAPMKNQDGKILNNALRYVYNGDETILDSNAVPVYLNTTGAAGVLNISDTWGDSAGTDGVKLQIESSDIVYTGDYVGVITWKVMAGQP</sequence>
<name>A0ABS4CDZ5_9ENTE</name>
<dbReference type="InterPro" id="IPR056573">
    <property type="entry name" value="Lectin_L-type_dom"/>
</dbReference>
<feature type="domain" description="MucBP" evidence="3">
    <location>
        <begin position="714"/>
        <end position="784"/>
    </location>
</feature>
<keyword evidence="1" id="KW-0677">Repeat</keyword>
<comment type="caution">
    <text evidence="5">The sequence shown here is derived from an EMBL/GenBank/DDBJ whole genome shotgun (WGS) entry which is preliminary data.</text>
</comment>
<dbReference type="SUPFAM" id="SSF49899">
    <property type="entry name" value="Concanavalin A-like lectins/glucanases"/>
    <property type="match status" value="1"/>
</dbReference>
<proteinExistence type="predicted"/>
<accession>A0ABS4CDZ5</accession>
<evidence type="ECO:0000313" key="5">
    <source>
        <dbReference type="EMBL" id="MBP1044676.1"/>
    </source>
</evidence>